<accession>A0A7U4QMR8</accession>
<dbReference type="InterPro" id="IPR000683">
    <property type="entry name" value="Gfo/Idh/MocA-like_OxRdtase_N"/>
</dbReference>
<dbReference type="Gene3D" id="3.40.50.720">
    <property type="entry name" value="NAD(P)-binding Rossmann-like Domain"/>
    <property type="match status" value="1"/>
</dbReference>
<reference evidence="3 4" key="1">
    <citation type="submission" date="2015-10" db="EMBL/GenBank/DDBJ databases">
        <title>Candidatus Desulfofervidus auxilii, a hydrogenotrophic sulfate-reducing bacterium involved in the thermophilic anaerobic oxidation of methane.</title>
        <authorList>
            <person name="Krukenberg V."/>
            <person name="Richter M."/>
            <person name="Wegener G."/>
        </authorList>
    </citation>
    <scope>NUCLEOTIDE SEQUENCE [LARGE SCALE GENOMIC DNA]</scope>
    <source>
        <strain evidence="3 4">HS1</strain>
    </source>
</reference>
<feature type="domain" description="Gfo/Idh/MocA-like oxidoreductase N-terminal" evidence="1">
    <location>
        <begin position="3"/>
        <end position="119"/>
    </location>
</feature>
<evidence type="ECO:0000313" key="4">
    <source>
        <dbReference type="Proteomes" id="UP000070560"/>
    </source>
</evidence>
<dbReference type="EMBL" id="CP013015">
    <property type="protein sequence ID" value="AMM42215.1"/>
    <property type="molecule type" value="Genomic_DNA"/>
</dbReference>
<sequence>MSIKVGVIGVGYLGQYHAEKYMALSGAELVGVMDINPKRAETIAKRCKCEAFPKLESLLDKVEAVSIVVPTHVHFTVAKTCLETGKHVLLEKPMTTSLEEADTLIDLAHKNNLIFQIGHLERFNPAVIALFPYLDNPLFIESHRLGLSLERGTDVDVILDLMIHDLDIVLAAVPAELVEIRAVGVPVVSKNIDIANVRLEFSNGCVANLTASRISTKKMRKIRFFQKDAYFSLDYAQRELVIVKKESKDLLPFSHEVLRFEKNDPLKEEIANFIQCIKEKKSPVISGEHGRYVLAIALKINQCIQKIR</sequence>
<dbReference type="Proteomes" id="UP000070560">
    <property type="component" value="Chromosome"/>
</dbReference>
<dbReference type="PANTHER" id="PTHR43377">
    <property type="entry name" value="BILIVERDIN REDUCTASE A"/>
    <property type="match status" value="1"/>
</dbReference>
<dbReference type="Gene3D" id="3.30.360.10">
    <property type="entry name" value="Dihydrodipicolinate Reductase, domain 2"/>
    <property type="match status" value="1"/>
</dbReference>
<name>A0A7U4QMR8_DESA2</name>
<evidence type="ECO:0000313" key="3">
    <source>
        <dbReference type="EMBL" id="AMM42215.1"/>
    </source>
</evidence>
<protein>
    <submittedName>
        <fullName evidence="3">UDP-N-acetylglucosamine 3-dehydrogenase</fullName>
    </submittedName>
</protein>
<dbReference type="Pfam" id="PF01408">
    <property type="entry name" value="GFO_IDH_MocA"/>
    <property type="match status" value="1"/>
</dbReference>
<feature type="domain" description="GFO/IDH/MocA-like oxidoreductase" evidence="2">
    <location>
        <begin position="157"/>
        <end position="219"/>
    </location>
</feature>
<dbReference type="PANTHER" id="PTHR43377:SF1">
    <property type="entry name" value="BILIVERDIN REDUCTASE A"/>
    <property type="match status" value="1"/>
</dbReference>
<dbReference type="OrthoDB" id="9782091at2"/>
<dbReference type="InterPro" id="IPR051450">
    <property type="entry name" value="Gfo/Idh/MocA_Oxidoreductases"/>
</dbReference>
<dbReference type="GO" id="GO:0000166">
    <property type="term" value="F:nucleotide binding"/>
    <property type="evidence" value="ECO:0007669"/>
    <property type="project" value="InterPro"/>
</dbReference>
<evidence type="ECO:0000259" key="2">
    <source>
        <dbReference type="Pfam" id="PF22725"/>
    </source>
</evidence>
<dbReference type="SUPFAM" id="SSF51735">
    <property type="entry name" value="NAD(P)-binding Rossmann-fold domains"/>
    <property type="match status" value="1"/>
</dbReference>
<dbReference type="InterPro" id="IPR036291">
    <property type="entry name" value="NAD(P)-bd_dom_sf"/>
</dbReference>
<dbReference type="AlphaFoldDB" id="A0A7U4QMR8"/>
<keyword evidence="4" id="KW-1185">Reference proteome</keyword>
<proteinExistence type="predicted"/>
<dbReference type="SUPFAM" id="SSF55347">
    <property type="entry name" value="Glyceraldehyde-3-phosphate dehydrogenase-like, C-terminal domain"/>
    <property type="match status" value="1"/>
</dbReference>
<organism evidence="3 4">
    <name type="scientific">Desulfofervidus auxilii</name>
    <dbReference type="NCBI Taxonomy" id="1621989"/>
    <lineage>
        <taxon>Bacteria</taxon>
        <taxon>Pseudomonadati</taxon>
        <taxon>Thermodesulfobacteriota</taxon>
        <taxon>Candidatus Desulfofervidia</taxon>
        <taxon>Candidatus Desulfofervidales</taxon>
        <taxon>Candidatus Desulfofervidaceae</taxon>
        <taxon>Candidatus Desulfofervidus</taxon>
    </lineage>
</organism>
<dbReference type="InterPro" id="IPR055170">
    <property type="entry name" value="GFO_IDH_MocA-like_dom"/>
</dbReference>
<dbReference type="Pfam" id="PF22725">
    <property type="entry name" value="GFO_IDH_MocA_C3"/>
    <property type="match status" value="1"/>
</dbReference>
<dbReference type="KEGG" id="daw:HS1_002433"/>
<dbReference type="RefSeq" id="WP_066066025.1">
    <property type="nucleotide sequence ID" value="NZ_CP013015.1"/>
</dbReference>
<evidence type="ECO:0000259" key="1">
    <source>
        <dbReference type="Pfam" id="PF01408"/>
    </source>
</evidence>
<gene>
    <name evidence="3" type="ORF">HS1_002433</name>
</gene>